<comment type="caution">
    <text evidence="1">The sequence shown here is derived from an EMBL/GenBank/DDBJ whole genome shotgun (WGS) entry which is preliminary data.</text>
</comment>
<keyword evidence="2" id="KW-1185">Reference proteome</keyword>
<dbReference type="AlphaFoldDB" id="A0A5B7JG35"/>
<evidence type="ECO:0000313" key="2">
    <source>
        <dbReference type="Proteomes" id="UP000324222"/>
    </source>
</evidence>
<protein>
    <submittedName>
        <fullName evidence="1">Uncharacterized protein</fullName>
    </submittedName>
</protein>
<gene>
    <name evidence="1" type="ORF">E2C01_092278</name>
</gene>
<evidence type="ECO:0000313" key="1">
    <source>
        <dbReference type="EMBL" id="MPC96991.1"/>
    </source>
</evidence>
<proteinExistence type="predicted"/>
<reference evidence="1 2" key="1">
    <citation type="submission" date="2019-05" db="EMBL/GenBank/DDBJ databases">
        <title>Another draft genome of Portunus trituberculatus and its Hox gene families provides insights of decapod evolution.</title>
        <authorList>
            <person name="Jeong J.-H."/>
            <person name="Song I."/>
            <person name="Kim S."/>
            <person name="Choi T."/>
            <person name="Kim D."/>
            <person name="Ryu S."/>
            <person name="Kim W."/>
        </authorList>
    </citation>
    <scope>NUCLEOTIDE SEQUENCE [LARGE SCALE GENOMIC DNA]</scope>
    <source>
        <tissue evidence="1">Muscle</tissue>
    </source>
</reference>
<name>A0A5B7JG35_PORTR</name>
<organism evidence="1 2">
    <name type="scientific">Portunus trituberculatus</name>
    <name type="common">Swimming crab</name>
    <name type="synonym">Neptunus trituberculatus</name>
    <dbReference type="NCBI Taxonomy" id="210409"/>
    <lineage>
        <taxon>Eukaryota</taxon>
        <taxon>Metazoa</taxon>
        <taxon>Ecdysozoa</taxon>
        <taxon>Arthropoda</taxon>
        <taxon>Crustacea</taxon>
        <taxon>Multicrustacea</taxon>
        <taxon>Malacostraca</taxon>
        <taxon>Eumalacostraca</taxon>
        <taxon>Eucarida</taxon>
        <taxon>Decapoda</taxon>
        <taxon>Pleocyemata</taxon>
        <taxon>Brachyura</taxon>
        <taxon>Eubrachyura</taxon>
        <taxon>Portunoidea</taxon>
        <taxon>Portunidae</taxon>
        <taxon>Portuninae</taxon>
        <taxon>Portunus</taxon>
    </lineage>
</organism>
<dbReference type="Proteomes" id="UP000324222">
    <property type="component" value="Unassembled WGS sequence"/>
</dbReference>
<accession>A0A5B7JG35</accession>
<dbReference type="EMBL" id="VSRR010108151">
    <property type="protein sequence ID" value="MPC96991.1"/>
    <property type="molecule type" value="Genomic_DNA"/>
</dbReference>
<sequence length="18" mass="2325">MYTRHRQRAPSRPPRRCR</sequence>